<name>A0A8T0N9G5_PANVG</name>
<feature type="compositionally biased region" description="Basic and acidic residues" evidence="1">
    <location>
        <begin position="97"/>
        <end position="120"/>
    </location>
</feature>
<feature type="compositionally biased region" description="Basic and acidic residues" evidence="1">
    <location>
        <begin position="52"/>
        <end position="66"/>
    </location>
</feature>
<keyword evidence="4" id="KW-1185">Reference proteome</keyword>
<feature type="compositionally biased region" description="Polar residues" evidence="1">
    <location>
        <begin position="654"/>
        <end position="671"/>
    </location>
</feature>
<protein>
    <recommendedName>
        <fullName evidence="2">GYF domain-containing protein</fullName>
    </recommendedName>
</protein>
<feature type="region of interest" description="Disordered" evidence="1">
    <location>
        <begin position="1230"/>
        <end position="1274"/>
    </location>
</feature>
<feature type="compositionally biased region" description="Basic and acidic residues" evidence="1">
    <location>
        <begin position="160"/>
        <end position="170"/>
    </location>
</feature>
<dbReference type="PROSITE" id="PS50829">
    <property type="entry name" value="GYF"/>
    <property type="match status" value="1"/>
</dbReference>
<gene>
    <name evidence="3" type="ORF">PVAP13_9KG316098</name>
</gene>
<evidence type="ECO:0000256" key="1">
    <source>
        <dbReference type="SAM" id="MobiDB-lite"/>
    </source>
</evidence>
<feature type="domain" description="GYF" evidence="2">
    <location>
        <begin position="475"/>
        <end position="526"/>
    </location>
</feature>
<dbReference type="InterPro" id="IPR003169">
    <property type="entry name" value="GYF"/>
</dbReference>
<dbReference type="OrthoDB" id="6415790at2759"/>
<feature type="compositionally biased region" description="Basic and acidic residues" evidence="1">
    <location>
        <begin position="383"/>
        <end position="402"/>
    </location>
</feature>
<accession>A0A8T0N9G5</accession>
<dbReference type="InterPro" id="IPR035445">
    <property type="entry name" value="GYF-like_dom_sf"/>
</dbReference>
<feature type="compositionally biased region" description="Basic and acidic residues" evidence="1">
    <location>
        <begin position="76"/>
        <end position="89"/>
    </location>
</feature>
<dbReference type="SMART" id="SM00444">
    <property type="entry name" value="GYF"/>
    <property type="match status" value="1"/>
</dbReference>
<proteinExistence type="predicted"/>
<dbReference type="Pfam" id="PF02213">
    <property type="entry name" value="GYF"/>
    <property type="match status" value="1"/>
</dbReference>
<evidence type="ECO:0000313" key="4">
    <source>
        <dbReference type="Proteomes" id="UP000823388"/>
    </source>
</evidence>
<organism evidence="3 4">
    <name type="scientific">Panicum virgatum</name>
    <name type="common">Blackwell switchgrass</name>
    <dbReference type="NCBI Taxonomy" id="38727"/>
    <lineage>
        <taxon>Eukaryota</taxon>
        <taxon>Viridiplantae</taxon>
        <taxon>Streptophyta</taxon>
        <taxon>Embryophyta</taxon>
        <taxon>Tracheophyta</taxon>
        <taxon>Spermatophyta</taxon>
        <taxon>Magnoliopsida</taxon>
        <taxon>Liliopsida</taxon>
        <taxon>Poales</taxon>
        <taxon>Poaceae</taxon>
        <taxon>PACMAD clade</taxon>
        <taxon>Panicoideae</taxon>
        <taxon>Panicodae</taxon>
        <taxon>Paniceae</taxon>
        <taxon>Panicinae</taxon>
        <taxon>Panicum</taxon>
        <taxon>Panicum sect. Hiantes</taxon>
    </lineage>
</organism>
<feature type="compositionally biased region" description="Polar residues" evidence="1">
    <location>
        <begin position="268"/>
        <end position="288"/>
    </location>
</feature>
<feature type="compositionally biased region" description="Polar residues" evidence="1">
    <location>
        <begin position="40"/>
        <end position="49"/>
    </location>
</feature>
<feature type="region of interest" description="Disordered" evidence="1">
    <location>
        <begin position="373"/>
        <end position="440"/>
    </location>
</feature>
<comment type="caution">
    <text evidence="3">The sequence shown here is derived from an EMBL/GenBank/DDBJ whole genome shotgun (WGS) entry which is preliminary data.</text>
</comment>
<feature type="region of interest" description="Disordered" evidence="1">
    <location>
        <begin position="654"/>
        <end position="682"/>
    </location>
</feature>
<dbReference type="EMBL" id="CM029053">
    <property type="protein sequence ID" value="KAG2545508.1"/>
    <property type="molecule type" value="Genomic_DNA"/>
</dbReference>
<sequence>MADDGADADAGDRENADPNRCSTAGAPPPPEDTADKSDLDINSTLSTQLLEPKPRENKEPGSHDIHSNSANTSGNSDERNNTLKKRDVFRPSVFDRIASHHDRRCDDATKPNSDSHRNRWREMEKEHCDMNKMERHCDDSKQYLDSRPRERWGSSSSKEGNFDQRRDNKWNARWGVSSKDSENWRDRSSDSDRKDDTPREKVFSHNTGTGKDVSNPEKGNERNSNISQSWNSSYFASRGTGGTSHHHSLAPQKSSASLVYSRERQESDNPNSTSSHRRLTSVTSKVNTRTTRPFHLGVLSDRPGGASRDSVRYSRMKLLEIYRSTDVTNFAMPLDGTEEISLWQEDPMEPFALIAPNSEEAFILKGIERGDVTNSGAQACKDGSVEKAGREDQVGSSEDFKGETTISSGGIPVDADLSDRLKSDKSPYTAPQESESICGRIPGPSAESGHQYNVLDPGPKVGEMDGVGNIISPENLSLYYKDPKGRTQGPFSGSDIIGWFEAGFYGIDLLVRVASSPYDSPFLLLGDVMPHLRAKVRVPPGFSNTKPRSMPGTSHLGPVYLDISENGSINKKGSVTEAGNHFLESPMSSNTLNPRAETGPVTGGMNEWTCSAFGNLSVPGGENSNSINYLAAQKGLLERGNPFQIESDIVSVEQAQNKDSVQSTSRSTSFPQMVDPSREAPQSQDVNLLSILLPAGKHQAPTANSGLPLRSIPESGNLHPGMSGIDLAQEVHGRQNVHNSQKIHIDGQQHYCVTQNQPTVACLNSQTLQPEKFLSEISQEPQLLHILQQQYLPSELQLQLLMPGISQPQPSLSNNMLQLRQQEHQELQQQHQYISQVLPHDCSTQQLYDPSYGTKHIALSSGDCLKLCLQRTQEILELAQKLPCHGTHEMQQPRGTEVSGFSESWAPALPLPHEMMIYAPRKECSAGLMQGFAVIDPSGKENTVIDSPSKKTVSSESNEDSKVAVLEAKGFPQSYQDVATLENVSSHVSNQVHDAEISSVHPYPWKPTPDVRTKSLSEIQAEEQLKAQKQTAMESAKVTTTAPSVSSVPWASLAQTSEQHFGDETKSMGGRENVNVSQTKRSQLHDLLAEKSNDKDAVIIDSADYTSFPPLASYAAQCDAHYLDDSDFIEVKDTRKKRNKAEKFKGSAVKASAPLISFNPSVMPVPIEKEKPGKQAQQEKDELLPLPNAPSLGDFVPWKSDEANVVPGPAWSTDPLQVHKPLSLRDIQMEEEQESGSLQQLVPASSHAEEPMNQQSHGNDSSCQGSGSPPLGFNATLQMTSRVSSHSNMHSDEDLFWGSHEHAKQDKLEFQSASSGGASMFNATSAALGIQKKGKKGKRLSSSVLGFEVHSNRIMMGEIMRAED</sequence>
<dbReference type="Gene3D" id="3.30.1490.40">
    <property type="match status" value="1"/>
</dbReference>
<feature type="region of interest" description="Disordered" evidence="1">
    <location>
        <begin position="139"/>
        <end position="288"/>
    </location>
</feature>
<dbReference type="SUPFAM" id="SSF55277">
    <property type="entry name" value="GYF domain"/>
    <property type="match status" value="1"/>
</dbReference>
<feature type="compositionally biased region" description="Basic and acidic residues" evidence="1">
    <location>
        <begin position="179"/>
        <end position="203"/>
    </location>
</feature>
<feature type="region of interest" description="Disordered" evidence="1">
    <location>
        <begin position="1"/>
        <end position="120"/>
    </location>
</feature>
<evidence type="ECO:0000259" key="2">
    <source>
        <dbReference type="PROSITE" id="PS50829"/>
    </source>
</evidence>
<dbReference type="PANTHER" id="PTHR47471:SF2">
    <property type="entry name" value="GYF DOMAIN-CONTAINING PROTEIN"/>
    <property type="match status" value="1"/>
</dbReference>
<reference evidence="3" key="1">
    <citation type="submission" date="2020-05" db="EMBL/GenBank/DDBJ databases">
        <title>WGS assembly of Panicum virgatum.</title>
        <authorList>
            <person name="Lovell J.T."/>
            <person name="Jenkins J."/>
            <person name="Shu S."/>
            <person name="Juenger T.E."/>
            <person name="Schmutz J."/>
        </authorList>
    </citation>
    <scope>NUCLEOTIDE SEQUENCE</scope>
    <source>
        <strain evidence="3">AP13</strain>
    </source>
</reference>
<dbReference type="Proteomes" id="UP000823388">
    <property type="component" value="Chromosome 9K"/>
</dbReference>
<dbReference type="PANTHER" id="PTHR47471">
    <property type="entry name" value="GYF DOMAIN-CONTAINING PROTEIN"/>
    <property type="match status" value="1"/>
</dbReference>
<feature type="compositionally biased region" description="Basic and acidic residues" evidence="1">
    <location>
        <begin position="139"/>
        <end position="152"/>
    </location>
</feature>
<evidence type="ECO:0000313" key="3">
    <source>
        <dbReference type="EMBL" id="KAG2545508.1"/>
    </source>
</evidence>
<feature type="compositionally biased region" description="Polar residues" evidence="1">
    <location>
        <begin position="222"/>
        <end position="235"/>
    </location>
</feature>
<feature type="compositionally biased region" description="Polar residues" evidence="1">
    <location>
        <begin position="1252"/>
        <end position="1267"/>
    </location>
</feature>
<dbReference type="CDD" id="cd00072">
    <property type="entry name" value="GYF"/>
    <property type="match status" value="1"/>
</dbReference>